<feature type="domain" description="Endonuclease/exonuclease/phosphatase" evidence="1">
    <location>
        <begin position="4"/>
        <end position="221"/>
    </location>
</feature>
<evidence type="ECO:0000259" key="1">
    <source>
        <dbReference type="Pfam" id="PF03372"/>
    </source>
</evidence>
<dbReference type="KEGG" id="elim:B2M23_05035"/>
<name>A0AAC9W1R5_EUBLI</name>
<dbReference type="GO" id="GO:0003824">
    <property type="term" value="F:catalytic activity"/>
    <property type="evidence" value="ECO:0007669"/>
    <property type="project" value="InterPro"/>
</dbReference>
<proteinExistence type="predicted"/>
<organism evidence="2 3">
    <name type="scientific">Eubacterium limosum</name>
    <dbReference type="NCBI Taxonomy" id="1736"/>
    <lineage>
        <taxon>Bacteria</taxon>
        <taxon>Bacillati</taxon>
        <taxon>Bacillota</taxon>
        <taxon>Clostridia</taxon>
        <taxon>Eubacteriales</taxon>
        <taxon>Eubacteriaceae</taxon>
        <taxon>Eubacterium</taxon>
    </lineage>
</organism>
<reference evidence="3" key="1">
    <citation type="journal article" date="2017" name="Sci. Rep.">
        <title>Determination of the Genome and Primary Transcriptome of Syngas Fermenting Eubacterium limosum ATCC 8486.</title>
        <authorList>
            <person name="Song Y."/>
            <person name="Shin J."/>
            <person name="Jeong Y."/>
            <person name="Jin S."/>
            <person name="Lee J.K."/>
            <person name="Kim D.R."/>
            <person name="Kim S.C."/>
            <person name="Cho S."/>
            <person name="Cho B.K."/>
        </authorList>
    </citation>
    <scope>NUCLEOTIDE SEQUENCE [LARGE SCALE GENOMIC DNA]</scope>
    <source>
        <strain evidence="3">ATCC 8486</strain>
    </source>
</reference>
<protein>
    <recommendedName>
        <fullName evidence="1">Endonuclease/exonuclease/phosphatase domain-containing protein</fullName>
    </recommendedName>
</protein>
<dbReference type="EMBL" id="CP019962">
    <property type="protein sequence ID" value="ARD64945.1"/>
    <property type="molecule type" value="Genomic_DNA"/>
</dbReference>
<gene>
    <name evidence="2" type="ORF">B2M23_05035</name>
</gene>
<dbReference type="Gene3D" id="3.60.10.10">
    <property type="entry name" value="Endonuclease/exonuclease/phosphatase"/>
    <property type="match status" value="1"/>
</dbReference>
<dbReference type="SUPFAM" id="SSF56219">
    <property type="entry name" value="DNase I-like"/>
    <property type="match status" value="1"/>
</dbReference>
<dbReference type="RefSeq" id="WP_038351835.1">
    <property type="nucleotide sequence ID" value="NZ_CP019962.1"/>
</dbReference>
<dbReference type="Proteomes" id="UP000192391">
    <property type="component" value="Chromosome"/>
</dbReference>
<evidence type="ECO:0000313" key="3">
    <source>
        <dbReference type="Proteomes" id="UP000192391"/>
    </source>
</evidence>
<dbReference type="InterPro" id="IPR005135">
    <property type="entry name" value="Endo/exonuclease/phosphatase"/>
</dbReference>
<evidence type="ECO:0000313" key="2">
    <source>
        <dbReference type="EMBL" id="ARD64945.1"/>
    </source>
</evidence>
<dbReference type="AlphaFoldDB" id="A0AAC9W1R5"/>
<dbReference type="Pfam" id="PF03372">
    <property type="entry name" value="Exo_endo_phos"/>
    <property type="match status" value="1"/>
</dbReference>
<sequence>MRILSWNVCGDLGTAPRTAEKVDELRAILNYWEEGEEERESDPVEIVCLQETAGRNGQLNQYLNDVGYTTYLEPEGDTGNGRTYVIGIREDLGIEYVEECTFHQSFEYEEIATSPTRVPYGVKLRKDNVEFYVYTLHATLGGRRIEALELFSNSLNNPQDNIVIAGDLNCLESELQAKRISGYQELFPNFHGCSNHLDYIFVRGNLDCVNGMNSDPSKSDHLPISAQIVFKEDEGEEES</sequence>
<dbReference type="InterPro" id="IPR036691">
    <property type="entry name" value="Endo/exonu/phosph_ase_sf"/>
</dbReference>
<accession>A0AAC9W1R5</accession>